<dbReference type="EMBL" id="PQXH01000029">
    <property type="protein sequence ID" value="TGO16360.1"/>
    <property type="molecule type" value="Genomic_DNA"/>
</dbReference>
<accession>A0A4Z1EXW9</accession>
<organism evidence="2 3">
    <name type="scientific">Botrytis tulipae</name>
    <dbReference type="NCBI Taxonomy" id="87230"/>
    <lineage>
        <taxon>Eukaryota</taxon>
        <taxon>Fungi</taxon>
        <taxon>Dikarya</taxon>
        <taxon>Ascomycota</taxon>
        <taxon>Pezizomycotina</taxon>
        <taxon>Leotiomycetes</taxon>
        <taxon>Helotiales</taxon>
        <taxon>Sclerotiniaceae</taxon>
        <taxon>Botrytis</taxon>
    </lineage>
</organism>
<gene>
    <name evidence="2" type="ORF">BTUL_0029g00510</name>
</gene>
<evidence type="ECO:0000313" key="2">
    <source>
        <dbReference type="EMBL" id="TGO16360.1"/>
    </source>
</evidence>
<dbReference type="InterPro" id="IPR029058">
    <property type="entry name" value="AB_hydrolase_fold"/>
</dbReference>
<dbReference type="Proteomes" id="UP000297777">
    <property type="component" value="Unassembled WGS sequence"/>
</dbReference>
<feature type="chain" id="PRO_5021454301" description="Serine aminopeptidase S33 domain-containing protein" evidence="1">
    <location>
        <begin position="21"/>
        <end position="382"/>
    </location>
</feature>
<evidence type="ECO:0000256" key="1">
    <source>
        <dbReference type="SAM" id="SignalP"/>
    </source>
</evidence>
<dbReference type="Gene3D" id="3.40.50.1820">
    <property type="entry name" value="alpha/beta hydrolase"/>
    <property type="match status" value="1"/>
</dbReference>
<protein>
    <recommendedName>
        <fullName evidence="4">Serine aminopeptidase S33 domain-containing protein</fullName>
    </recommendedName>
</protein>
<feature type="signal peptide" evidence="1">
    <location>
        <begin position="1"/>
        <end position="20"/>
    </location>
</feature>
<keyword evidence="3" id="KW-1185">Reference proteome</keyword>
<proteinExistence type="predicted"/>
<reference evidence="2 3" key="1">
    <citation type="submission" date="2017-12" db="EMBL/GenBank/DDBJ databases">
        <title>Comparative genomics of Botrytis spp.</title>
        <authorList>
            <person name="Valero-Jimenez C.A."/>
            <person name="Tapia P."/>
            <person name="Veloso J."/>
            <person name="Silva-Moreno E."/>
            <person name="Staats M."/>
            <person name="Valdes J.H."/>
            <person name="Van Kan J.A.L."/>
        </authorList>
    </citation>
    <scope>NUCLEOTIDE SEQUENCE [LARGE SCALE GENOMIC DNA]</scope>
    <source>
        <strain evidence="2 3">Bt9001</strain>
    </source>
</reference>
<keyword evidence="1" id="KW-0732">Signal</keyword>
<evidence type="ECO:0008006" key="4">
    <source>
        <dbReference type="Google" id="ProtNLM"/>
    </source>
</evidence>
<name>A0A4Z1EXW9_9HELO</name>
<dbReference type="SUPFAM" id="SSF53474">
    <property type="entry name" value="alpha/beta-Hydrolases"/>
    <property type="match status" value="1"/>
</dbReference>
<dbReference type="AlphaFoldDB" id="A0A4Z1EXW9"/>
<comment type="caution">
    <text evidence="2">The sequence shown here is derived from an EMBL/GenBank/DDBJ whole genome shotgun (WGS) entry which is preliminary data.</text>
</comment>
<evidence type="ECO:0000313" key="3">
    <source>
        <dbReference type="Proteomes" id="UP000297777"/>
    </source>
</evidence>
<sequence length="382" mass="42420">MYSLLFSIVLLIIHTQISHAETICTDFRFLVYIDYTEYQFGYPPFNDNYDVATYIQDINRRDADKTFHPISGSIPGNGTFRLSGTYCEPANATTLLVATHGLNSDRTYWDIQYQPEKYNFANYVVGKGYSFLSYDLLGAGRSQIISGYTLQLPMHVAMLEKILTKIRENSLFPKSVEHTVPKKIVPIGFNVGSHIINAVIARNASLVNAAILTGVGYKASVASSIGSLFSSWNGKIASTVDPKWEDLGYHSGYLDQDDKFVIWKLKGYYDTNLTDSYSTEHRYPQAIMESATAPLVDLNAKAFKSPVLVMALTFSTQSGEYDYINCGGNCQGILGPSAREAFPNSKGFQSHVQPGAAHSLNLAYNATGSYQVIVDFLKKNRL</sequence>
<dbReference type="OrthoDB" id="190201at2759"/>